<proteinExistence type="inferred from homology"/>
<dbReference type="Pfam" id="PF00561">
    <property type="entry name" value="Abhydrolase_1"/>
    <property type="match status" value="1"/>
</dbReference>
<evidence type="ECO:0000313" key="7">
    <source>
        <dbReference type="RefSeq" id="XP_023381194.1"/>
    </source>
</evidence>
<dbReference type="CTD" id="79852"/>
<dbReference type="InterPro" id="IPR000073">
    <property type="entry name" value="AB_hydrolase_1"/>
</dbReference>
<keyword evidence="6" id="KW-1185">Reference proteome</keyword>
<evidence type="ECO:0000256" key="2">
    <source>
        <dbReference type="ARBA" id="ARBA00038334"/>
    </source>
</evidence>
<protein>
    <submittedName>
        <fullName evidence="7">Epoxide hydrolase 3 isoform X1</fullName>
    </submittedName>
</protein>
<comment type="similarity">
    <text evidence="2">Belongs to the AB hydrolase superfamily. Epoxide hydrolase family.</text>
</comment>
<dbReference type="InterPro" id="IPR000639">
    <property type="entry name" value="Epox_hydrolase-like"/>
</dbReference>
<feature type="compositionally biased region" description="Polar residues" evidence="3">
    <location>
        <begin position="11"/>
        <end position="22"/>
    </location>
</feature>
<dbReference type="GeneID" id="105308250"/>
<evidence type="ECO:0000313" key="6">
    <source>
        <dbReference type="Proteomes" id="UP000515202"/>
    </source>
</evidence>
<dbReference type="InterPro" id="IPR029058">
    <property type="entry name" value="AB_hydrolase_fold"/>
</dbReference>
<dbReference type="RefSeq" id="XP_023381194.1">
    <property type="nucleotide sequence ID" value="XM_023525426.1"/>
</dbReference>
<dbReference type="PRINTS" id="PR00412">
    <property type="entry name" value="EPOXHYDRLASE"/>
</dbReference>
<dbReference type="PRINTS" id="PR00111">
    <property type="entry name" value="ABHYDROLASE"/>
</dbReference>
<reference evidence="7" key="1">
    <citation type="submission" date="2025-08" db="UniProtKB">
        <authorList>
            <consortium name="RefSeq"/>
        </authorList>
    </citation>
    <scope>IDENTIFICATION</scope>
    <source>
        <tissue evidence="7">Kidney</tissue>
    </source>
</reference>
<dbReference type="Proteomes" id="UP000515202">
    <property type="component" value="Unplaced"/>
</dbReference>
<evidence type="ECO:0000256" key="1">
    <source>
        <dbReference type="ARBA" id="ARBA00022801"/>
    </source>
</evidence>
<dbReference type="SUPFAM" id="SSF53474">
    <property type="entry name" value="alpha/beta-Hydrolases"/>
    <property type="match status" value="1"/>
</dbReference>
<accession>A0A6P6C1K1</accession>
<evidence type="ECO:0000256" key="3">
    <source>
        <dbReference type="SAM" id="MobiDB-lite"/>
    </source>
</evidence>
<feature type="transmembrane region" description="Helical" evidence="4">
    <location>
        <begin position="163"/>
        <end position="189"/>
    </location>
</feature>
<feature type="region of interest" description="Disordered" evidence="3">
    <location>
        <begin position="76"/>
        <end position="119"/>
    </location>
</feature>
<dbReference type="Gene3D" id="3.40.50.1820">
    <property type="entry name" value="alpha/beta hydrolase"/>
    <property type="match status" value="1"/>
</dbReference>
<dbReference type="AlphaFoldDB" id="A0A6P6C1K1"/>
<keyword evidence="4" id="KW-0472">Membrane</keyword>
<organism evidence="6 7">
    <name type="scientific">Pteropus vampyrus</name>
    <name type="common">Large flying fox</name>
    <dbReference type="NCBI Taxonomy" id="132908"/>
    <lineage>
        <taxon>Eukaryota</taxon>
        <taxon>Metazoa</taxon>
        <taxon>Chordata</taxon>
        <taxon>Craniata</taxon>
        <taxon>Vertebrata</taxon>
        <taxon>Euteleostomi</taxon>
        <taxon>Mammalia</taxon>
        <taxon>Eutheria</taxon>
        <taxon>Laurasiatheria</taxon>
        <taxon>Chiroptera</taxon>
        <taxon>Yinpterochiroptera</taxon>
        <taxon>Pteropodoidea</taxon>
        <taxon>Pteropodidae</taxon>
        <taxon>Pteropodinae</taxon>
        <taxon>Pteropus</taxon>
    </lineage>
</organism>
<keyword evidence="4" id="KW-1133">Transmembrane helix</keyword>
<feature type="region of interest" description="Disordered" evidence="3">
    <location>
        <begin position="1"/>
        <end position="22"/>
    </location>
</feature>
<evidence type="ECO:0000256" key="4">
    <source>
        <dbReference type="SAM" id="Phobius"/>
    </source>
</evidence>
<dbReference type="GO" id="GO:0004301">
    <property type="term" value="F:epoxide hydrolase activity"/>
    <property type="evidence" value="ECO:0007669"/>
    <property type="project" value="UniProtKB-ARBA"/>
</dbReference>
<feature type="domain" description="AB hydrolase-1" evidence="5">
    <location>
        <begin position="239"/>
        <end position="480"/>
    </location>
</feature>
<evidence type="ECO:0000259" key="5">
    <source>
        <dbReference type="Pfam" id="PF00561"/>
    </source>
</evidence>
<keyword evidence="1 7" id="KW-0378">Hydrolase</keyword>
<dbReference type="OrthoDB" id="408373at2759"/>
<keyword evidence="4" id="KW-0812">Transmembrane</keyword>
<gene>
    <name evidence="7" type="primary">EPHX3</name>
</gene>
<dbReference type="PANTHER" id="PTHR43329">
    <property type="entry name" value="EPOXIDE HYDROLASE"/>
    <property type="match status" value="1"/>
</dbReference>
<name>A0A6P6C1K1_PTEVA</name>
<sequence length="501" mass="55345">MRGKKLLSWTGPASSFGHSPSDSTCPVLLGVSLPATTGRHRRSPGLNTCGLVQGGTCRLYVNDCRCPITALQGRANGTARPTGGRYRVKASEPAVGTKTSTEGPQAKGGGPCSPEPTSPLLLVPPAAQTPDGSTVISGRGDMPELVVTALLAPSRLTLKLLRAFMWSLVFSAALVAAAVYSCIALTHVLCRPRRGCCGRPRRIPPACLSDPALGEHRFLTLKSSGIRLHYVSAGRGNGPLMLFLHGFPENWFSWRYQLREFQSRFHVVAVDLRGYGSSDAPKDVDCYTIDLLMADIQDVILGLGYSKCILVSHDWGALLAWNFSIYYPSLVERMVVVSAAPMSVYQDYAMRHIGQFFRSNYVFLFQLPWLPEKLLSMSDFQILKTTLTHCKRGIPHLSPSELDAFLYDFSQPGGLTGPLNYYRNIFRNFPLEPQELATPTLLLWGEKDTYFDQGLVGAISSRFVPGRLEAHILPDMGHWIPQSHPKEMHEYMWAFLQDLLD</sequence>